<feature type="repeat" description="TPR" evidence="1">
    <location>
        <begin position="131"/>
        <end position="164"/>
    </location>
</feature>
<dbReference type="AlphaFoldDB" id="I4EUI2"/>
<dbReference type="SUPFAM" id="SSF48452">
    <property type="entry name" value="TPR-like"/>
    <property type="match status" value="1"/>
</dbReference>
<evidence type="ECO:0000256" key="2">
    <source>
        <dbReference type="SAM" id="MobiDB-lite"/>
    </source>
</evidence>
<evidence type="ECO:0000313" key="4">
    <source>
        <dbReference type="EMBL" id="CCH87045.1"/>
    </source>
</evidence>
<keyword evidence="3" id="KW-1133">Transmembrane helix</keyword>
<dbReference type="Proteomes" id="UP000006461">
    <property type="component" value="Chromosome"/>
</dbReference>
<dbReference type="Pfam" id="PF13432">
    <property type="entry name" value="TPR_16"/>
    <property type="match status" value="1"/>
</dbReference>
<keyword evidence="1" id="KW-0802">TPR repeat</keyword>
<evidence type="ECO:0000256" key="3">
    <source>
        <dbReference type="SAM" id="Phobius"/>
    </source>
</evidence>
<keyword evidence="5" id="KW-1185">Reference proteome</keyword>
<dbReference type="OMA" id="WFKANIA"/>
<proteinExistence type="predicted"/>
<accession>I4EUI2</accession>
<dbReference type="HOGENOM" id="CLU_088576_0_0_11"/>
<gene>
    <name evidence="4" type="ordered locus">MODMU_1601</name>
</gene>
<keyword evidence="3" id="KW-0472">Membrane</keyword>
<dbReference type="PROSITE" id="PS50005">
    <property type="entry name" value="TPR"/>
    <property type="match status" value="1"/>
</dbReference>
<reference evidence="4 5" key="1">
    <citation type="journal article" date="2012" name="J. Bacteriol.">
        <title>Genome Sequence of Radiation-Resistant Modestobacter marinus Strain BC501, a Representative Actinobacterium That Thrives on Calcareous Stone Surfaces.</title>
        <authorList>
            <person name="Normand P."/>
            <person name="Gury J."/>
            <person name="Pujic P."/>
            <person name="Chouaia B."/>
            <person name="Crotti E."/>
            <person name="Brusetti L."/>
            <person name="Daffonchio D."/>
            <person name="Vacherie B."/>
            <person name="Barbe V."/>
            <person name="Medigue C."/>
            <person name="Calteau A."/>
            <person name="Ghodhbane-Gtari F."/>
            <person name="Essoussi I."/>
            <person name="Nouioui I."/>
            <person name="Abbassi-Ghozzi I."/>
            <person name="Gtari M."/>
        </authorList>
    </citation>
    <scope>NUCLEOTIDE SEQUENCE [LARGE SCALE GENOMIC DNA]</scope>
    <source>
        <strain evidence="5">BC 501</strain>
    </source>
</reference>
<feature type="region of interest" description="Disordered" evidence="2">
    <location>
        <begin position="1"/>
        <end position="20"/>
    </location>
</feature>
<protein>
    <submittedName>
        <fullName evidence="4">Cytochrome c biogenesis factor</fullName>
    </submittedName>
</protein>
<dbReference type="KEGG" id="mmar:MODMU_1601"/>
<feature type="transmembrane region" description="Helical" evidence="3">
    <location>
        <begin position="25"/>
        <end position="47"/>
    </location>
</feature>
<dbReference type="EMBL" id="FO203431">
    <property type="protein sequence ID" value="CCH87045.1"/>
    <property type="molecule type" value="Genomic_DNA"/>
</dbReference>
<dbReference type="Gene3D" id="1.25.40.10">
    <property type="entry name" value="Tetratricopeptide repeat domain"/>
    <property type="match status" value="1"/>
</dbReference>
<evidence type="ECO:0000313" key="5">
    <source>
        <dbReference type="Proteomes" id="UP000006461"/>
    </source>
</evidence>
<dbReference type="eggNOG" id="COG3063">
    <property type="taxonomic scope" value="Bacteria"/>
</dbReference>
<organism evidence="4 5">
    <name type="scientific">Modestobacter italicus (strain DSM 44449 / CECT 9708 / BC 501)</name>
    <dbReference type="NCBI Taxonomy" id="2732864"/>
    <lineage>
        <taxon>Bacteria</taxon>
        <taxon>Bacillati</taxon>
        <taxon>Actinomycetota</taxon>
        <taxon>Actinomycetes</taxon>
        <taxon>Geodermatophilales</taxon>
        <taxon>Geodermatophilaceae</taxon>
        <taxon>Modestobacter</taxon>
    </lineage>
</organism>
<dbReference type="InterPro" id="IPR019734">
    <property type="entry name" value="TPR_rpt"/>
</dbReference>
<keyword evidence="3" id="KW-0812">Transmembrane</keyword>
<evidence type="ECO:0000256" key="1">
    <source>
        <dbReference type="PROSITE-ProRule" id="PRU00339"/>
    </source>
</evidence>
<name>I4EUI2_MODI5</name>
<dbReference type="STRING" id="477641.MODMU_1601"/>
<sequence>MLAAPTPDGEGATSVTDRSSGRGRWAAYGLAVAVALFAAVVLLPVYLGERPTGGTVTGNEALGSVAPGTGQDAAPRDLSTVTNEEMEDVVAQNPDVLDMRLALAHRYLDDGDYLAAARHYLVALDREPRNVEAQSHYGWLLMQAGEPDQAIEYVDRALAQDPRAVEALWFKANIALYGLSDPAGALTVLEQLQQRTDIEPGTRSQVETLIAEARAQGGNG</sequence>
<dbReference type="InterPro" id="IPR011990">
    <property type="entry name" value="TPR-like_helical_dom_sf"/>
</dbReference>